<feature type="domain" description="Aminotransferase class V" evidence="2">
    <location>
        <begin position="28"/>
        <end position="134"/>
    </location>
</feature>
<accession>A0A2W5GLA0</accession>
<evidence type="ECO:0000313" key="3">
    <source>
        <dbReference type="EMBL" id="PZP42829.1"/>
    </source>
</evidence>
<evidence type="ECO:0000259" key="2">
    <source>
        <dbReference type="Pfam" id="PF00266"/>
    </source>
</evidence>
<dbReference type="EMBL" id="QFOI01000407">
    <property type="protein sequence ID" value="PZP42829.1"/>
    <property type="molecule type" value="Genomic_DNA"/>
</dbReference>
<dbReference type="AlphaFoldDB" id="A0A2W5GLA0"/>
<dbReference type="Gene3D" id="3.40.640.10">
    <property type="entry name" value="Type I PLP-dependent aspartate aminotransferase-like (Major domain)"/>
    <property type="match status" value="1"/>
</dbReference>
<dbReference type="InterPro" id="IPR015422">
    <property type="entry name" value="PyrdxlP-dep_Trfase_small"/>
</dbReference>
<keyword evidence="1" id="KW-0663">Pyridoxal phosphate</keyword>
<dbReference type="Proteomes" id="UP000249645">
    <property type="component" value="Unassembled WGS sequence"/>
</dbReference>
<proteinExistence type="predicted"/>
<sequence>MIETAWDIETIRKEFPILNEKVYGKPLVYLDNAATTQKPLSVLKKLEEYYEKYNSNVHRGVHLLSQEATEMYEIARRKIAAFINAPSDKEVIFTKGTTDGINLVANCFGRRFLKEGDVVLVSAMEHHSNIVPWQIT</sequence>
<protein>
    <submittedName>
        <fullName evidence="3">Cysteine desulfurase CsdA</fullName>
    </submittedName>
</protein>
<dbReference type="Pfam" id="PF00266">
    <property type="entry name" value="Aminotran_5"/>
    <property type="match status" value="1"/>
</dbReference>
<dbReference type="InterPro" id="IPR015421">
    <property type="entry name" value="PyrdxlP-dep_Trfase_major"/>
</dbReference>
<evidence type="ECO:0000256" key="1">
    <source>
        <dbReference type="ARBA" id="ARBA00022898"/>
    </source>
</evidence>
<comment type="caution">
    <text evidence="3">The sequence shown here is derived from an EMBL/GenBank/DDBJ whole genome shotgun (WGS) entry which is preliminary data.</text>
</comment>
<evidence type="ECO:0000313" key="4">
    <source>
        <dbReference type="Proteomes" id="UP000249645"/>
    </source>
</evidence>
<dbReference type="Gene3D" id="3.90.1150.10">
    <property type="entry name" value="Aspartate Aminotransferase, domain 1"/>
    <property type="match status" value="1"/>
</dbReference>
<gene>
    <name evidence="3" type="ORF">DI598_16495</name>
</gene>
<name>A0A2W5GLA0_9SPHI</name>
<organism evidence="3 4">
    <name type="scientific">Pseudopedobacter saltans</name>
    <dbReference type="NCBI Taxonomy" id="151895"/>
    <lineage>
        <taxon>Bacteria</taxon>
        <taxon>Pseudomonadati</taxon>
        <taxon>Bacteroidota</taxon>
        <taxon>Sphingobacteriia</taxon>
        <taxon>Sphingobacteriales</taxon>
        <taxon>Sphingobacteriaceae</taxon>
        <taxon>Pseudopedobacter</taxon>
    </lineage>
</organism>
<reference evidence="3 4" key="1">
    <citation type="submission" date="2017-11" db="EMBL/GenBank/DDBJ databases">
        <title>Infants hospitalized years apart are colonized by the same room-sourced microbial strains.</title>
        <authorList>
            <person name="Brooks B."/>
            <person name="Olm M.R."/>
            <person name="Firek B.A."/>
            <person name="Baker R."/>
            <person name="Thomas B.C."/>
            <person name="Morowitz M.J."/>
            <person name="Banfield J.F."/>
        </authorList>
    </citation>
    <scope>NUCLEOTIDE SEQUENCE [LARGE SCALE GENOMIC DNA]</scope>
    <source>
        <strain evidence="3">S2_009_000_R2_76</strain>
    </source>
</reference>
<dbReference type="PANTHER" id="PTHR43586">
    <property type="entry name" value="CYSTEINE DESULFURASE"/>
    <property type="match status" value="1"/>
</dbReference>
<dbReference type="InterPro" id="IPR015424">
    <property type="entry name" value="PyrdxlP-dep_Trfase"/>
</dbReference>
<dbReference type="InterPro" id="IPR000192">
    <property type="entry name" value="Aminotrans_V_dom"/>
</dbReference>
<feature type="non-terminal residue" evidence="3">
    <location>
        <position position="136"/>
    </location>
</feature>
<dbReference type="SUPFAM" id="SSF53383">
    <property type="entry name" value="PLP-dependent transferases"/>
    <property type="match status" value="1"/>
</dbReference>
<dbReference type="PANTHER" id="PTHR43586:SF8">
    <property type="entry name" value="CYSTEINE DESULFURASE 1, CHLOROPLASTIC"/>
    <property type="match status" value="1"/>
</dbReference>